<keyword evidence="2" id="KW-1133">Transmembrane helix</keyword>
<accession>A0A2V4A108</accession>
<dbReference type="RefSeq" id="WP_110360634.1">
    <property type="nucleotide sequence ID" value="NZ_QFLI01000004.1"/>
</dbReference>
<feature type="transmembrane region" description="Helical" evidence="2">
    <location>
        <begin position="44"/>
        <end position="64"/>
    </location>
</feature>
<reference evidence="4 5" key="1">
    <citation type="submission" date="2018-05" db="EMBL/GenBank/DDBJ databases">
        <title>Marinifilum breve JC075T sp. nov., a marine bacterium isolated from Yongle Blue Hole in the South China Sea.</title>
        <authorList>
            <person name="Fu T."/>
        </authorList>
    </citation>
    <scope>NUCLEOTIDE SEQUENCE [LARGE SCALE GENOMIC DNA]</scope>
    <source>
        <strain evidence="4 5">JC075</strain>
    </source>
</reference>
<dbReference type="SUPFAM" id="SSF56925">
    <property type="entry name" value="OMPA-like"/>
    <property type="match status" value="1"/>
</dbReference>
<protein>
    <recommendedName>
        <fullName evidence="3">Outer membrane protein OmpA-like transmembrane domain-containing protein</fullName>
    </recommendedName>
</protein>
<keyword evidence="2" id="KW-0472">Membrane</keyword>
<organism evidence="4 5">
    <name type="scientific">Marinifilum breve</name>
    <dbReference type="NCBI Taxonomy" id="2184082"/>
    <lineage>
        <taxon>Bacteria</taxon>
        <taxon>Pseudomonadati</taxon>
        <taxon>Bacteroidota</taxon>
        <taxon>Bacteroidia</taxon>
        <taxon>Marinilabiliales</taxon>
        <taxon>Marinifilaceae</taxon>
    </lineage>
</organism>
<dbReference type="OrthoDB" id="1113942at2"/>
<comment type="caution">
    <text evidence="4">The sequence shown here is derived from an EMBL/GenBank/DDBJ whole genome shotgun (WGS) entry which is preliminary data.</text>
</comment>
<sequence length="446" mass="49158">MLDENKHIDSLFADGLKGMSVEPNPEVWNAIDGKMAATRRKRRGVIIFISAALAASVLLFFGVANRSLFISKPGGFPTEQMSDNSSSVNQSDDSEVFSETGGKDKADTEVTNVEDGNGVFIAENTSNFAKNIVQPIITSRENNFEKESLLNSIPLGIRQLLNASNQIPESLQYEHAEKSKAIQLSAEDLIVMNNLLAMEQSRKDELRKNRWAIIGQISSAYSNEESAASANSGIVSFGGGVKVNYALGEKLALQTGFMYNRVGQDMGGSRMDLAFADPMGEGETNNFNKQERTVLPSHTTAGNIRYTGGNIEDRTNAEYMVASTYSSSDDLMQSFETIEVPILLRYNLTQKRLGVYLSGGIGANWIVENGVYRTSGSRQKIGEIENLRTTNFSSLFGLGFEYQLSPKVRIGLEPSFKYYLNSINKSGQFDYKPYSIGVHTGIRYNF</sequence>
<evidence type="ECO:0000259" key="3">
    <source>
        <dbReference type="Pfam" id="PF01389"/>
    </source>
</evidence>
<keyword evidence="5" id="KW-1185">Reference proteome</keyword>
<dbReference type="AlphaFoldDB" id="A0A2V4A108"/>
<keyword evidence="2" id="KW-0812">Transmembrane</keyword>
<evidence type="ECO:0000256" key="2">
    <source>
        <dbReference type="SAM" id="Phobius"/>
    </source>
</evidence>
<dbReference type="GO" id="GO:0009279">
    <property type="term" value="C:cell outer membrane"/>
    <property type="evidence" value="ECO:0007669"/>
    <property type="project" value="InterPro"/>
</dbReference>
<dbReference type="EMBL" id="QFLI01000004">
    <property type="protein sequence ID" value="PXY01000.1"/>
    <property type="molecule type" value="Genomic_DNA"/>
</dbReference>
<feature type="domain" description="Outer membrane protein OmpA-like transmembrane" evidence="3">
    <location>
        <begin position="342"/>
        <end position="446"/>
    </location>
</feature>
<evidence type="ECO:0000256" key="1">
    <source>
        <dbReference type="SAM" id="MobiDB-lite"/>
    </source>
</evidence>
<dbReference type="Pfam" id="PF01389">
    <property type="entry name" value="OmpA_membrane"/>
    <property type="match status" value="1"/>
</dbReference>
<dbReference type="Proteomes" id="UP000248079">
    <property type="component" value="Unassembled WGS sequence"/>
</dbReference>
<evidence type="ECO:0000313" key="5">
    <source>
        <dbReference type="Proteomes" id="UP000248079"/>
    </source>
</evidence>
<dbReference type="Gene3D" id="2.40.160.20">
    <property type="match status" value="1"/>
</dbReference>
<feature type="region of interest" description="Disordered" evidence="1">
    <location>
        <begin position="79"/>
        <end position="110"/>
    </location>
</feature>
<dbReference type="InterPro" id="IPR000498">
    <property type="entry name" value="OmpA-like_TM_dom"/>
</dbReference>
<evidence type="ECO:0000313" key="4">
    <source>
        <dbReference type="EMBL" id="PXY01000.1"/>
    </source>
</evidence>
<name>A0A2V4A108_9BACT</name>
<feature type="compositionally biased region" description="Low complexity" evidence="1">
    <location>
        <begin position="82"/>
        <end position="91"/>
    </location>
</feature>
<dbReference type="InterPro" id="IPR011250">
    <property type="entry name" value="OMP/PagP_B-barrel"/>
</dbReference>
<gene>
    <name evidence="4" type="ORF">DF185_10090</name>
</gene>
<proteinExistence type="predicted"/>